<keyword evidence="4 7" id="KW-0472">Membrane</keyword>
<dbReference type="PANTHER" id="PTHR45951">
    <property type="entry name" value="PROTEIN DISPATCHED-RELATED"/>
    <property type="match status" value="1"/>
</dbReference>
<dbReference type="SUPFAM" id="SSF82866">
    <property type="entry name" value="Multidrug efflux transporter AcrB transmembrane domain"/>
    <property type="match status" value="1"/>
</dbReference>
<evidence type="ECO:0000256" key="6">
    <source>
        <dbReference type="SAM" id="MobiDB-lite"/>
    </source>
</evidence>
<keyword evidence="3 7" id="KW-1133">Transmembrane helix</keyword>
<evidence type="ECO:0000256" key="1">
    <source>
        <dbReference type="ARBA" id="ARBA00004141"/>
    </source>
</evidence>
<feature type="compositionally biased region" description="Polar residues" evidence="6">
    <location>
        <begin position="467"/>
        <end position="513"/>
    </location>
</feature>
<dbReference type="PANTHER" id="PTHR45951:SF3">
    <property type="entry name" value="PROTEIN DISPATCHED"/>
    <property type="match status" value="1"/>
</dbReference>
<accession>A0A812U215</accession>
<sequence>MALARRLWSMYCKAGMAIFATSATTAASFFANLASSIGPLRQFGFFMGTCITVNWILVAAMYPLILVNYERSTCKGALIEAEQSSPMEEQLVDSQGTDLDLEEVSGCSPGDVVRRASSKGTLGGGLAVKMLALCISLLGMGGSVYALQSAVRNLRPSNGLPKFFPEDSNLGGLQLLQMRFGNETSIESTELKLCHGRAQDAKLACDTEGRPTPTAAPPTEPPPLHLPGNFKPAMPRPSPPPPPPPPQSQGPSGFNNSAILGASSARRTLGNWENESAMRGMAESAADASTSRAFSEAFAPGDAFVALKASSSRSRLILALKSFDLQLEVKGHSSDDIQEFEDLVRDQIVESLQLSPDDLSFDIKKVKVLDGRRLQGQYEVTLHFQHVTPKKEREIREYLRQHADLLSLLGAEAPSRTPAPRVDQPQAPLHRPHATHAPHPTPQAPITPLSSSRQPTTTSPTRAPVTSHPQAQHTRRTTVPPTQSKLTTLPSTVPATSTSAKLSPATTAVSSNLRPSTTSMRSRSTAMQLHLQPRGMPHDRQAVIHVLLGVREVRGGSAYSYELDPSFDLSRREAQLAIVEFCQRLRREAELKVVKGQWSCWPSKLKDFLLHRGEQFPTYAIWPAVQNFLAQVRGEADHVGFAEDGSVSWVQLDYRVEFDIWSSGRQVQPYMDLWEDTAQRVFDEVTKKYRGRGRRSLLAHFSRYGFLIALLPECLLVSAESQAFRLSTVSNQISNRRSPEVATFASKFHSESDDALEHMAMAGLSAKQLLNSLQLGICVIDSCTLQKAAGESGLQPADAVKKLQDLGLKVILIVYDDDEVQSQSAGLLLHRASLDDGAEVVRVAAEYECAFAVPARAGEASWPWTLQMEHKHWVQAAASLCEVHFSVDSSGNFTARLPEAMKKHLRKLRYQKHPEVSTKQPQPQDFKEPLQWDAGQAFVVTVTRGERHEWLLCIGELEDAAILQEASHLASYLLGTHGADSWIEREDDPSISDALCEIGGLWGASRSTLLTAASGPHAGLRGLGIGSNKKLRQRAALLALAATAFAQWGSEEPLPGSAASLKTLATAVRERLQPEGKKGAEGQISRSHALRERAKSQAENRVVNSALSSWIVSALVALGAFTRSLFFITNIFQWRFGLMEAVSLIIFCGFSVDYPLHVPRLIAENSIAPSSELQALASVEHFEKSGEQWHQAITVPRVFCRTLGVCSTPPPPAHCYYHYYQQQHHHHDHCQCHFRIGQAVRRLVERQCMQLRLKLRREQMLFQLAHVDLRMQPFWNYSRTPWPPPLCPDPCSHWGNDSREVAPTSVYVGEMPLDVTLIMRKGTCRQTGWD</sequence>
<keyword evidence="2 7" id="KW-0812">Transmembrane</keyword>
<evidence type="ECO:0000256" key="2">
    <source>
        <dbReference type="ARBA" id="ARBA00022692"/>
    </source>
</evidence>
<comment type="subcellular location">
    <subcellularLocation>
        <location evidence="1">Membrane</location>
        <topology evidence="1">Multi-pass membrane protein</topology>
    </subcellularLocation>
</comment>
<keyword evidence="5" id="KW-0325">Glycoprotein</keyword>
<feature type="transmembrane region" description="Helical" evidence="7">
    <location>
        <begin position="46"/>
        <end position="67"/>
    </location>
</feature>
<dbReference type="Proteomes" id="UP000601435">
    <property type="component" value="Unassembled WGS sequence"/>
</dbReference>
<name>A0A812U215_9DINO</name>
<gene>
    <name evidence="8" type="primary">disp1</name>
    <name evidence="8" type="ORF">SNEC2469_LOCUS15792</name>
</gene>
<keyword evidence="9" id="KW-1185">Reference proteome</keyword>
<dbReference type="GO" id="GO:0007224">
    <property type="term" value="P:smoothened signaling pathway"/>
    <property type="evidence" value="ECO:0007669"/>
    <property type="project" value="TreeGrafter"/>
</dbReference>
<feature type="region of interest" description="Disordered" evidence="6">
    <location>
        <begin position="206"/>
        <end position="258"/>
    </location>
</feature>
<evidence type="ECO:0000313" key="8">
    <source>
        <dbReference type="EMBL" id="CAE7547832.1"/>
    </source>
</evidence>
<proteinExistence type="predicted"/>
<evidence type="ECO:0000313" key="9">
    <source>
        <dbReference type="Proteomes" id="UP000601435"/>
    </source>
</evidence>
<feature type="compositionally biased region" description="Low complexity" evidence="6">
    <location>
        <begin position="446"/>
        <end position="464"/>
    </location>
</feature>
<dbReference type="GO" id="GO:0016020">
    <property type="term" value="C:membrane"/>
    <property type="evidence" value="ECO:0007669"/>
    <property type="project" value="UniProtKB-SubCell"/>
</dbReference>
<dbReference type="InterPro" id="IPR052081">
    <property type="entry name" value="Dispatched_Hh_regulator"/>
</dbReference>
<protein>
    <submittedName>
        <fullName evidence="8">Disp1 protein</fullName>
    </submittedName>
</protein>
<evidence type="ECO:0000256" key="3">
    <source>
        <dbReference type="ARBA" id="ARBA00022989"/>
    </source>
</evidence>
<feature type="compositionally biased region" description="Pro residues" evidence="6">
    <location>
        <begin position="214"/>
        <end position="225"/>
    </location>
</feature>
<reference evidence="8" key="1">
    <citation type="submission" date="2021-02" db="EMBL/GenBank/DDBJ databases">
        <authorList>
            <person name="Dougan E. K."/>
            <person name="Rhodes N."/>
            <person name="Thang M."/>
            <person name="Chan C."/>
        </authorList>
    </citation>
    <scope>NUCLEOTIDE SEQUENCE</scope>
</reference>
<evidence type="ECO:0000256" key="7">
    <source>
        <dbReference type="SAM" id="Phobius"/>
    </source>
</evidence>
<dbReference type="OrthoDB" id="432742at2759"/>
<organism evidence="8 9">
    <name type="scientific">Symbiodinium necroappetens</name>
    <dbReference type="NCBI Taxonomy" id="1628268"/>
    <lineage>
        <taxon>Eukaryota</taxon>
        <taxon>Sar</taxon>
        <taxon>Alveolata</taxon>
        <taxon>Dinophyceae</taxon>
        <taxon>Suessiales</taxon>
        <taxon>Symbiodiniaceae</taxon>
        <taxon>Symbiodinium</taxon>
    </lineage>
</organism>
<comment type="caution">
    <text evidence="8">The sequence shown here is derived from an EMBL/GenBank/DDBJ whole genome shotgun (WGS) entry which is preliminary data.</text>
</comment>
<dbReference type="EMBL" id="CAJNJA010025698">
    <property type="protein sequence ID" value="CAE7547832.1"/>
    <property type="molecule type" value="Genomic_DNA"/>
</dbReference>
<dbReference type="GO" id="GO:0022857">
    <property type="term" value="F:transmembrane transporter activity"/>
    <property type="evidence" value="ECO:0007669"/>
    <property type="project" value="TreeGrafter"/>
</dbReference>
<evidence type="ECO:0000256" key="5">
    <source>
        <dbReference type="ARBA" id="ARBA00023180"/>
    </source>
</evidence>
<feature type="transmembrane region" description="Helical" evidence="7">
    <location>
        <begin position="126"/>
        <end position="147"/>
    </location>
</feature>
<evidence type="ECO:0000256" key="4">
    <source>
        <dbReference type="ARBA" id="ARBA00023136"/>
    </source>
</evidence>
<feature type="region of interest" description="Disordered" evidence="6">
    <location>
        <begin position="411"/>
        <end position="522"/>
    </location>
</feature>
<feature type="compositionally biased region" description="Pro residues" evidence="6">
    <location>
        <begin position="234"/>
        <end position="248"/>
    </location>
</feature>